<dbReference type="Proteomes" id="UP000824596">
    <property type="component" value="Unassembled WGS sequence"/>
</dbReference>
<dbReference type="EMBL" id="JAIZPD010000001">
    <property type="protein sequence ID" value="KAH0967400.1"/>
    <property type="molecule type" value="Genomic_DNA"/>
</dbReference>
<accession>A0A9P8SN06</accession>
<reference evidence="2" key="1">
    <citation type="submission" date="2021-09" db="EMBL/GenBank/DDBJ databases">
        <title>A high-quality genome of the endoparasitic fungus Hirsutella rhossiliensis with a comparison of Hirsutella genomes reveals transposable elements contributing to genome size variation.</title>
        <authorList>
            <person name="Lin R."/>
            <person name="Jiao Y."/>
            <person name="Sun X."/>
            <person name="Ling J."/>
            <person name="Xie B."/>
            <person name="Cheng X."/>
        </authorList>
    </citation>
    <scope>NUCLEOTIDE SEQUENCE</scope>
    <source>
        <strain evidence="2">HR02</strain>
    </source>
</reference>
<proteinExistence type="predicted"/>
<sequence>MGRKMKAAVRTSVPRTTRSQTAASTAVTASAPAERPQGKSTALDKPARPTSSATAAAAAAPTRKAPVARRPALPTLFFASATAWEAWLSAQQPSASSGVWLKLAKKASGVASVSYDAAVDAALCHGWIDGQRRRCDDDDEALRFFLQRFTPRRRRSVWSRRNVARVAALLAEGRMAPAGLREVDAARADGRWERAY</sequence>
<feature type="compositionally biased region" description="Low complexity" evidence="1">
    <location>
        <begin position="16"/>
        <end position="33"/>
    </location>
</feature>
<evidence type="ECO:0000313" key="2">
    <source>
        <dbReference type="EMBL" id="KAH0967400.1"/>
    </source>
</evidence>
<evidence type="ECO:0000256" key="1">
    <source>
        <dbReference type="SAM" id="MobiDB-lite"/>
    </source>
</evidence>
<comment type="caution">
    <text evidence="2">The sequence shown here is derived from an EMBL/GenBank/DDBJ whole genome shotgun (WGS) entry which is preliminary data.</text>
</comment>
<feature type="compositionally biased region" description="Low complexity" evidence="1">
    <location>
        <begin position="48"/>
        <end position="66"/>
    </location>
</feature>
<dbReference type="RefSeq" id="XP_044724913.1">
    <property type="nucleotide sequence ID" value="XM_044858513.1"/>
</dbReference>
<name>A0A9P8SN06_9HYPO</name>
<dbReference type="OrthoDB" id="10263401at2759"/>
<dbReference type="GeneID" id="68349171"/>
<protein>
    <submittedName>
        <fullName evidence="2">Uncharacterized protein</fullName>
    </submittedName>
</protein>
<evidence type="ECO:0000313" key="3">
    <source>
        <dbReference type="Proteomes" id="UP000824596"/>
    </source>
</evidence>
<organism evidence="2 3">
    <name type="scientific">Hirsutella rhossiliensis</name>
    <dbReference type="NCBI Taxonomy" id="111463"/>
    <lineage>
        <taxon>Eukaryota</taxon>
        <taxon>Fungi</taxon>
        <taxon>Dikarya</taxon>
        <taxon>Ascomycota</taxon>
        <taxon>Pezizomycotina</taxon>
        <taxon>Sordariomycetes</taxon>
        <taxon>Hypocreomycetidae</taxon>
        <taxon>Hypocreales</taxon>
        <taxon>Ophiocordycipitaceae</taxon>
        <taxon>Hirsutella</taxon>
    </lineage>
</organism>
<keyword evidence="3" id="KW-1185">Reference proteome</keyword>
<dbReference type="AlphaFoldDB" id="A0A9P8SN06"/>
<feature type="region of interest" description="Disordered" evidence="1">
    <location>
        <begin position="1"/>
        <end position="66"/>
    </location>
</feature>
<gene>
    <name evidence="2" type="ORF">HRG_00042</name>
</gene>